<evidence type="ECO:0008006" key="5">
    <source>
        <dbReference type="Google" id="ProtNLM"/>
    </source>
</evidence>
<dbReference type="InterPro" id="IPR014717">
    <property type="entry name" value="Transl_elong_EF1B/ribsomal_bS6"/>
</dbReference>
<proteinExistence type="predicted"/>
<protein>
    <recommendedName>
        <fullName evidence="5">Pilus assembly protein PilO</fullName>
    </recommendedName>
</protein>
<evidence type="ECO:0000256" key="1">
    <source>
        <dbReference type="SAM" id="Coils"/>
    </source>
</evidence>
<comment type="caution">
    <text evidence="3">The sequence shown here is derived from an EMBL/GenBank/DDBJ whole genome shotgun (WGS) entry which is preliminary data.</text>
</comment>
<keyword evidence="1" id="KW-0175">Coiled coil</keyword>
<evidence type="ECO:0000313" key="4">
    <source>
        <dbReference type="Proteomes" id="UP000178835"/>
    </source>
</evidence>
<dbReference type="Gene3D" id="3.30.70.60">
    <property type="match status" value="1"/>
</dbReference>
<name>A0A1G2HFD6_9BACT</name>
<gene>
    <name evidence="3" type="ORF">A2919_00355</name>
</gene>
<evidence type="ECO:0000313" key="3">
    <source>
        <dbReference type="EMBL" id="OGZ61193.1"/>
    </source>
</evidence>
<organism evidence="3 4">
    <name type="scientific">Candidatus Spechtbacteria bacterium RIFCSPLOWO2_01_FULL_43_12</name>
    <dbReference type="NCBI Taxonomy" id="1802162"/>
    <lineage>
        <taxon>Bacteria</taxon>
        <taxon>Candidatus Spechtiibacteriota</taxon>
    </lineage>
</organism>
<keyword evidence="2" id="KW-1133">Transmembrane helix</keyword>
<feature type="coiled-coil region" evidence="1">
    <location>
        <begin position="31"/>
        <end position="78"/>
    </location>
</feature>
<accession>A0A1G2HFD6</accession>
<reference evidence="3 4" key="1">
    <citation type="journal article" date="2016" name="Nat. Commun.">
        <title>Thousands of microbial genomes shed light on interconnected biogeochemical processes in an aquifer system.</title>
        <authorList>
            <person name="Anantharaman K."/>
            <person name="Brown C.T."/>
            <person name="Hug L.A."/>
            <person name="Sharon I."/>
            <person name="Castelle C.J."/>
            <person name="Probst A.J."/>
            <person name="Thomas B.C."/>
            <person name="Singh A."/>
            <person name="Wilkins M.J."/>
            <person name="Karaoz U."/>
            <person name="Brodie E.L."/>
            <person name="Williams K.H."/>
            <person name="Hubbard S.S."/>
            <person name="Banfield J.F."/>
        </authorList>
    </citation>
    <scope>NUCLEOTIDE SEQUENCE [LARGE SCALE GENOMIC DNA]</scope>
</reference>
<keyword evidence="2" id="KW-0812">Transmembrane</keyword>
<feature type="transmembrane region" description="Helical" evidence="2">
    <location>
        <begin position="12"/>
        <end position="30"/>
    </location>
</feature>
<dbReference type="Proteomes" id="UP000178835">
    <property type="component" value="Unassembled WGS sequence"/>
</dbReference>
<evidence type="ECO:0000256" key="2">
    <source>
        <dbReference type="SAM" id="Phobius"/>
    </source>
</evidence>
<dbReference type="EMBL" id="MHOH01000004">
    <property type="protein sequence ID" value="OGZ61193.1"/>
    <property type="molecule type" value="Genomic_DNA"/>
</dbReference>
<keyword evidence="2" id="KW-0472">Membrane</keyword>
<sequence length="176" mass="19710">MSYSKKNLFKSLAVFIFTLAVSALVIWFVFLDLLESNKDKYEDNRRKLLEAEQKADLKNELKAEFEKVSDEADEITGAFLSQNDTLAFIEGIEALATATQAEYQVKVAQEVRDPDTGNVLSVNFNVALTGNFGGLVQFLRGIKEDLPYLTQITSISVERSDPDVLETAVTIKVFMK</sequence>
<dbReference type="AlphaFoldDB" id="A0A1G2HFD6"/>